<organism evidence="1 2">
    <name type="scientific">Candidatus Sungiibacteriota bacterium</name>
    <dbReference type="NCBI Taxonomy" id="2750080"/>
    <lineage>
        <taxon>Bacteria</taxon>
        <taxon>Candidatus Sungiibacteriota</taxon>
    </lineage>
</organism>
<protein>
    <recommendedName>
        <fullName evidence="3">Type 4 fimbrial biogenesis protein PilX N-terminal domain-containing protein</fullName>
    </recommendedName>
</protein>
<dbReference type="Proteomes" id="UP000756703">
    <property type="component" value="Unassembled WGS sequence"/>
</dbReference>
<sequence length="144" mass="15304">MRFRDSRPGITFLLVILILSALLAISINISNIVVGQIRLSGEIGDSLVALYAADQGIEYLLYCDRVAGANCDSADPPCLGGTGDCTYGPQSPGARWSPAAADSCTIVTLTRQGDNVTLTSSGEFRCGNPQVSVKRALRAFYENE</sequence>
<evidence type="ECO:0008006" key="3">
    <source>
        <dbReference type="Google" id="ProtNLM"/>
    </source>
</evidence>
<name>A0A932YYZ0_9BACT</name>
<reference evidence="1" key="1">
    <citation type="submission" date="2020-07" db="EMBL/GenBank/DDBJ databases">
        <title>Huge and variable diversity of episymbiotic CPR bacteria and DPANN archaea in groundwater ecosystems.</title>
        <authorList>
            <person name="He C.Y."/>
            <person name="Keren R."/>
            <person name="Whittaker M."/>
            <person name="Farag I.F."/>
            <person name="Doudna J."/>
            <person name="Cate J.H.D."/>
            <person name="Banfield J.F."/>
        </authorList>
    </citation>
    <scope>NUCLEOTIDE SEQUENCE</scope>
    <source>
        <strain evidence="1">NC_groundwater_1225_Ag_S-0.1um_56_177</strain>
    </source>
</reference>
<dbReference type="EMBL" id="JACQMI010000013">
    <property type="protein sequence ID" value="MBI4132861.1"/>
    <property type="molecule type" value="Genomic_DNA"/>
</dbReference>
<proteinExistence type="predicted"/>
<evidence type="ECO:0000313" key="2">
    <source>
        <dbReference type="Proteomes" id="UP000756703"/>
    </source>
</evidence>
<comment type="caution">
    <text evidence="1">The sequence shown here is derived from an EMBL/GenBank/DDBJ whole genome shotgun (WGS) entry which is preliminary data.</text>
</comment>
<accession>A0A932YYZ0</accession>
<evidence type="ECO:0000313" key="1">
    <source>
        <dbReference type="EMBL" id="MBI4132861.1"/>
    </source>
</evidence>
<dbReference type="AlphaFoldDB" id="A0A932YYZ0"/>
<gene>
    <name evidence="1" type="ORF">HY473_02145</name>
</gene>